<evidence type="ECO:0000256" key="7">
    <source>
        <dbReference type="ARBA" id="ARBA00023136"/>
    </source>
</evidence>
<dbReference type="eggNOG" id="COG0679">
    <property type="taxonomic scope" value="Bacteria"/>
</dbReference>
<dbReference type="Pfam" id="PF03547">
    <property type="entry name" value="Mem_trans"/>
    <property type="match status" value="1"/>
</dbReference>
<gene>
    <name evidence="9" type="ordered locus">XNC1_0904</name>
</gene>
<dbReference type="HOGENOM" id="CLU_056175_3_1_6"/>
<keyword evidence="7 8" id="KW-0472">Membrane</keyword>
<dbReference type="AlphaFoldDB" id="D3VL16"/>
<feature type="transmembrane region" description="Helical" evidence="8">
    <location>
        <begin position="49"/>
        <end position="65"/>
    </location>
</feature>
<feature type="transmembrane region" description="Helical" evidence="8">
    <location>
        <begin position="229"/>
        <end position="252"/>
    </location>
</feature>
<evidence type="ECO:0000256" key="4">
    <source>
        <dbReference type="ARBA" id="ARBA00022475"/>
    </source>
</evidence>
<organism evidence="9 10">
    <name type="scientific">Xenorhabdus nematophila (strain ATCC 19061 / DSM 3370 / CCUG 14189 / LMG 1036 / NCIMB 9965 / AN6)</name>
    <dbReference type="NCBI Taxonomy" id="406817"/>
    <lineage>
        <taxon>Bacteria</taxon>
        <taxon>Pseudomonadati</taxon>
        <taxon>Pseudomonadota</taxon>
        <taxon>Gammaproteobacteria</taxon>
        <taxon>Enterobacterales</taxon>
        <taxon>Morganellaceae</taxon>
        <taxon>Xenorhabdus</taxon>
    </lineage>
</organism>
<feature type="transmembrane region" description="Helical" evidence="8">
    <location>
        <begin position="288"/>
        <end position="310"/>
    </location>
</feature>
<reference evidence="9 10" key="1">
    <citation type="journal article" date="2011" name="PLoS ONE">
        <title>The entomopathogenic bacterial endosymbionts xenorhabdus and photorhabdus: convergent lifestyles from divergent genomes.</title>
        <authorList>
            <person name="Chaston J.M."/>
            <person name="Suen G."/>
            <person name="Tucker S.L."/>
            <person name="Andersen A.W."/>
            <person name="Bhasin A."/>
            <person name="Bode E."/>
            <person name="Bode H.B."/>
            <person name="Brachmann A.O."/>
            <person name="Cowles C.E."/>
            <person name="Cowles K.N."/>
            <person name="Darby C."/>
            <person name="de Leon L."/>
            <person name="Drace K."/>
            <person name="Du Z."/>
            <person name="Givaudan A."/>
            <person name="Herbert Tran E.E."/>
            <person name="Jewell K.A."/>
            <person name="Knack J.J."/>
            <person name="Krasomil-Osterfeld K.C."/>
            <person name="Kukor R."/>
            <person name="Lanois A."/>
            <person name="Latreille P."/>
            <person name="Leimgruber N.K."/>
            <person name="Lipke C.M."/>
            <person name="Liu R."/>
            <person name="Lu X."/>
            <person name="Martens E.C."/>
            <person name="Marri P.R."/>
            <person name="Medigue C."/>
            <person name="Menard M.L."/>
            <person name="Miller N.M."/>
            <person name="Morales-Soto N."/>
            <person name="Norton S."/>
            <person name="Ogier J.C."/>
            <person name="Orchard S.S."/>
            <person name="Park D."/>
            <person name="Park Y."/>
            <person name="Qurollo B.A."/>
            <person name="Sugar D.R."/>
            <person name="Richards G.R."/>
            <person name="Rouy Z."/>
            <person name="Slominski B."/>
            <person name="Slominski K."/>
            <person name="Snyder H."/>
            <person name="Tjaden B.C."/>
            <person name="van der Hoeven R."/>
            <person name="Welch R.D."/>
            <person name="Wheeler C."/>
            <person name="Xiang B."/>
            <person name="Barbazuk B."/>
            <person name="Gaudriault S."/>
            <person name="Goodner B."/>
            <person name="Slater S.C."/>
            <person name="Forst S."/>
            <person name="Goldman B.S."/>
            <person name="Goodrich-Blair H."/>
        </authorList>
    </citation>
    <scope>NUCLEOTIDE SEQUENCE [LARGE SCALE GENOMIC DNA]</scope>
    <source>
        <strain evidence="10">ATCC 19061 / DSM 3370 / CCUG 14189 / LMG 1036 / NCIMB 9965 / AN6</strain>
    </source>
</reference>
<dbReference type="InterPro" id="IPR004776">
    <property type="entry name" value="Mem_transp_PIN-like"/>
</dbReference>
<dbReference type="GO" id="GO:0005886">
    <property type="term" value="C:plasma membrane"/>
    <property type="evidence" value="ECO:0007669"/>
    <property type="project" value="UniProtKB-SubCell"/>
</dbReference>
<evidence type="ECO:0000256" key="6">
    <source>
        <dbReference type="ARBA" id="ARBA00022989"/>
    </source>
</evidence>
<evidence type="ECO:0000256" key="3">
    <source>
        <dbReference type="ARBA" id="ARBA00022448"/>
    </source>
</evidence>
<proteinExistence type="inferred from homology"/>
<evidence type="ECO:0000313" key="9">
    <source>
        <dbReference type="EMBL" id="CBJ88975.1"/>
    </source>
</evidence>
<dbReference type="InterPro" id="IPR038770">
    <property type="entry name" value="Na+/solute_symporter_sf"/>
</dbReference>
<evidence type="ECO:0000256" key="5">
    <source>
        <dbReference type="ARBA" id="ARBA00022692"/>
    </source>
</evidence>
<name>D3VL16_XENNA</name>
<feature type="transmembrane region" description="Helical" evidence="8">
    <location>
        <begin position="130"/>
        <end position="153"/>
    </location>
</feature>
<keyword evidence="6 8" id="KW-1133">Transmembrane helix</keyword>
<dbReference type="GO" id="GO:0055085">
    <property type="term" value="P:transmembrane transport"/>
    <property type="evidence" value="ECO:0007669"/>
    <property type="project" value="InterPro"/>
</dbReference>
<sequence length="311" mass="34506">MIQWVENKMAHIITVIWPLFFLIFLGFLLKRNHIFSSEFWSGTEKLNYFILFPALLIYGLSVAPLEDSRLFSLYLGIFFIIGIASVVLVFFKVLLKWPINRFGVYIQGMLRFNTYLGLAITSNIFGSEGIINAALMIAIMVPLCNIVSVLSFISSKSNLSFKGLAIPIIKNPLILACVIGIFINITHIGLPFGLDQILKHLSSASLPLGLICIGASLQISTLRMEKKGILFNCIGRLLIMPLIAFLIAIVLGLKTLEIQLLVLFFAIPTAPTAYILTRQLNGDSQLMAGIITLQTILAIITLPIVLMVFMN</sequence>
<dbReference type="Gene3D" id="1.20.1530.20">
    <property type="match status" value="1"/>
</dbReference>
<keyword evidence="10" id="KW-1185">Reference proteome</keyword>
<feature type="transmembrane region" description="Helical" evidence="8">
    <location>
        <begin position="12"/>
        <end position="29"/>
    </location>
</feature>
<evidence type="ECO:0008006" key="11">
    <source>
        <dbReference type="Google" id="ProtNLM"/>
    </source>
</evidence>
<dbReference type="KEGG" id="xne:XNC1_0904"/>
<evidence type="ECO:0000256" key="1">
    <source>
        <dbReference type="ARBA" id="ARBA00004651"/>
    </source>
</evidence>
<comment type="subcellular location">
    <subcellularLocation>
        <location evidence="1">Cell membrane</location>
        <topology evidence="1">Multi-pass membrane protein</topology>
    </subcellularLocation>
</comment>
<dbReference type="Proteomes" id="UP000008075">
    <property type="component" value="Chromosome"/>
</dbReference>
<protein>
    <recommendedName>
        <fullName evidence="11">AEC family transporter</fullName>
    </recommendedName>
</protein>
<feature type="transmembrane region" description="Helical" evidence="8">
    <location>
        <begin position="200"/>
        <end position="217"/>
    </location>
</feature>
<evidence type="ECO:0000256" key="2">
    <source>
        <dbReference type="ARBA" id="ARBA00010145"/>
    </source>
</evidence>
<keyword evidence="4" id="KW-1003">Cell membrane</keyword>
<keyword evidence="5 8" id="KW-0812">Transmembrane</keyword>
<accession>D3VL16</accession>
<feature type="transmembrane region" description="Helical" evidence="8">
    <location>
        <begin position="258"/>
        <end position="276"/>
    </location>
</feature>
<feature type="transmembrane region" description="Helical" evidence="8">
    <location>
        <begin position="173"/>
        <end position="194"/>
    </location>
</feature>
<evidence type="ECO:0000256" key="8">
    <source>
        <dbReference type="SAM" id="Phobius"/>
    </source>
</evidence>
<dbReference type="STRING" id="406817.XNC1_0904"/>
<dbReference type="PANTHER" id="PTHR36838">
    <property type="entry name" value="AUXIN EFFLUX CARRIER FAMILY PROTEIN"/>
    <property type="match status" value="1"/>
</dbReference>
<dbReference type="PANTHER" id="PTHR36838:SF4">
    <property type="entry name" value="AUXIN EFFLUX CARRIER FAMILY PROTEIN"/>
    <property type="match status" value="1"/>
</dbReference>
<evidence type="ECO:0000313" key="10">
    <source>
        <dbReference type="Proteomes" id="UP000008075"/>
    </source>
</evidence>
<comment type="similarity">
    <text evidence="2">Belongs to the auxin efflux carrier (TC 2.A.69) family.</text>
</comment>
<dbReference type="EMBL" id="FN667742">
    <property type="protein sequence ID" value="CBJ88975.1"/>
    <property type="molecule type" value="Genomic_DNA"/>
</dbReference>
<keyword evidence="3" id="KW-0813">Transport</keyword>
<feature type="transmembrane region" description="Helical" evidence="8">
    <location>
        <begin position="71"/>
        <end position="95"/>
    </location>
</feature>